<sequence length="49" mass="5824">RFARISTEMYTSTYPNISLVYLMYNYLMDYAEKIMKDRKSSKFLVAAAK</sequence>
<dbReference type="EMBL" id="CAMKVN010020315">
    <property type="protein sequence ID" value="CAI2199116.1"/>
    <property type="molecule type" value="Genomic_DNA"/>
</dbReference>
<comment type="caution">
    <text evidence="1">The sequence shown here is derived from an EMBL/GenBank/DDBJ whole genome shotgun (WGS) entry which is preliminary data.</text>
</comment>
<feature type="non-terminal residue" evidence="1">
    <location>
        <position position="1"/>
    </location>
</feature>
<feature type="non-terminal residue" evidence="1">
    <location>
        <position position="49"/>
    </location>
</feature>
<evidence type="ECO:0000313" key="1">
    <source>
        <dbReference type="EMBL" id="CAI2199116.1"/>
    </source>
</evidence>
<dbReference type="OrthoDB" id="2392675at2759"/>
<proteinExistence type="predicted"/>
<organism evidence="1 2">
    <name type="scientific">Funneliformis geosporum</name>
    <dbReference type="NCBI Taxonomy" id="1117311"/>
    <lineage>
        <taxon>Eukaryota</taxon>
        <taxon>Fungi</taxon>
        <taxon>Fungi incertae sedis</taxon>
        <taxon>Mucoromycota</taxon>
        <taxon>Glomeromycotina</taxon>
        <taxon>Glomeromycetes</taxon>
        <taxon>Glomerales</taxon>
        <taxon>Glomeraceae</taxon>
        <taxon>Funneliformis</taxon>
    </lineage>
</organism>
<protein>
    <submittedName>
        <fullName evidence="1">19024_t:CDS:1</fullName>
    </submittedName>
</protein>
<accession>A0A9W4TBH7</accession>
<dbReference type="Proteomes" id="UP001153678">
    <property type="component" value="Unassembled WGS sequence"/>
</dbReference>
<keyword evidence="2" id="KW-1185">Reference proteome</keyword>
<evidence type="ECO:0000313" key="2">
    <source>
        <dbReference type="Proteomes" id="UP001153678"/>
    </source>
</evidence>
<dbReference type="AlphaFoldDB" id="A0A9W4TBH7"/>
<gene>
    <name evidence="1" type="ORF">FWILDA_LOCUS18912</name>
</gene>
<reference evidence="1" key="1">
    <citation type="submission" date="2022-08" db="EMBL/GenBank/DDBJ databases">
        <authorList>
            <person name="Kallberg Y."/>
            <person name="Tangrot J."/>
            <person name="Rosling A."/>
        </authorList>
    </citation>
    <scope>NUCLEOTIDE SEQUENCE</scope>
    <source>
        <strain evidence="1">Wild A</strain>
    </source>
</reference>
<name>A0A9W4TBH7_9GLOM</name>